<feature type="compositionally biased region" description="Gly residues" evidence="1">
    <location>
        <begin position="154"/>
        <end position="163"/>
    </location>
</feature>
<gene>
    <name evidence="2" type="ORF">B2J93_5041</name>
</gene>
<reference evidence="2 3" key="1">
    <citation type="submission" date="2017-04" db="EMBL/GenBank/DDBJ databases">
        <title>Draft genome sequence of Marssonina coronaria NL1: causal agent of apple blotch.</title>
        <authorList>
            <person name="Cheng Q."/>
        </authorList>
    </citation>
    <scope>NUCLEOTIDE SEQUENCE [LARGE SCALE GENOMIC DNA]</scope>
    <source>
        <strain evidence="2 3">NL1</strain>
    </source>
</reference>
<feature type="region of interest" description="Disordered" evidence="1">
    <location>
        <begin position="38"/>
        <end position="165"/>
    </location>
</feature>
<dbReference type="InParanoid" id="A0A218Z426"/>
<evidence type="ECO:0000313" key="2">
    <source>
        <dbReference type="EMBL" id="OWP02819.1"/>
    </source>
</evidence>
<dbReference type="AlphaFoldDB" id="A0A218Z426"/>
<evidence type="ECO:0000256" key="1">
    <source>
        <dbReference type="SAM" id="MobiDB-lite"/>
    </source>
</evidence>
<proteinExistence type="predicted"/>
<feature type="region of interest" description="Disordered" evidence="1">
    <location>
        <begin position="185"/>
        <end position="250"/>
    </location>
</feature>
<organism evidence="2 3">
    <name type="scientific">Diplocarpon coronariae</name>
    <dbReference type="NCBI Taxonomy" id="2795749"/>
    <lineage>
        <taxon>Eukaryota</taxon>
        <taxon>Fungi</taxon>
        <taxon>Dikarya</taxon>
        <taxon>Ascomycota</taxon>
        <taxon>Pezizomycotina</taxon>
        <taxon>Leotiomycetes</taxon>
        <taxon>Helotiales</taxon>
        <taxon>Drepanopezizaceae</taxon>
        <taxon>Diplocarpon</taxon>
    </lineage>
</organism>
<name>A0A218Z426_9HELO</name>
<evidence type="ECO:0000313" key="3">
    <source>
        <dbReference type="Proteomes" id="UP000242519"/>
    </source>
</evidence>
<feature type="compositionally biased region" description="Basic and acidic residues" evidence="1">
    <location>
        <begin position="238"/>
        <end position="250"/>
    </location>
</feature>
<keyword evidence="3" id="KW-1185">Reference proteome</keyword>
<sequence length="250" mass="26772">MRPPLAPARITHLPSLLMLETGLSAPAPGPIRIRWLTRQPAPRIESSREPSPESRVPRASGVESCAGERDASRPNLAAGRQRECSRVRGQRESRRPSLLGISPAPPRDEGGGSARPAGEARGSRLAATPISRPGARRRRSPARSLGHRQQGRLPQGGLGGEPGGLLAAGCWLQEAAAQLARPWMGDLRTPFPAPDGMQATARRLPRRRREGDGDAGRADGRRASTSEGTRLSVQRRASARDDRPPHTAST</sequence>
<feature type="compositionally biased region" description="Basic and acidic residues" evidence="1">
    <location>
        <begin position="80"/>
        <end position="95"/>
    </location>
</feature>
<feature type="compositionally biased region" description="Basic and acidic residues" evidence="1">
    <location>
        <begin position="209"/>
        <end position="224"/>
    </location>
</feature>
<protein>
    <submittedName>
        <fullName evidence="2">Uncharacterized protein</fullName>
    </submittedName>
</protein>
<feature type="compositionally biased region" description="Basic residues" evidence="1">
    <location>
        <begin position="134"/>
        <end position="150"/>
    </location>
</feature>
<feature type="compositionally biased region" description="Basic and acidic residues" evidence="1">
    <location>
        <begin position="45"/>
        <end position="56"/>
    </location>
</feature>
<accession>A0A218Z426</accession>
<dbReference type="Proteomes" id="UP000242519">
    <property type="component" value="Unassembled WGS sequence"/>
</dbReference>
<dbReference type="EMBL" id="MZNU01000208">
    <property type="protein sequence ID" value="OWP02819.1"/>
    <property type="molecule type" value="Genomic_DNA"/>
</dbReference>
<comment type="caution">
    <text evidence="2">The sequence shown here is derived from an EMBL/GenBank/DDBJ whole genome shotgun (WGS) entry which is preliminary data.</text>
</comment>